<feature type="transmembrane region" description="Helical" evidence="1">
    <location>
        <begin position="89"/>
        <end position="118"/>
    </location>
</feature>
<comment type="caution">
    <text evidence="3">The sequence shown here is derived from an EMBL/GenBank/DDBJ whole genome shotgun (WGS) entry which is preliminary data.</text>
</comment>
<keyword evidence="1" id="KW-0472">Membrane</keyword>
<dbReference type="EMBL" id="JAGVWF010000025">
    <property type="protein sequence ID" value="MBS3059142.1"/>
    <property type="molecule type" value="Genomic_DNA"/>
</dbReference>
<name>A0A7J4ITR8_9ARCH</name>
<feature type="transmembrane region" description="Helical" evidence="1">
    <location>
        <begin position="255"/>
        <end position="278"/>
    </location>
</feature>
<feature type="transmembrane region" description="Helical" evidence="1">
    <location>
        <begin position="299"/>
        <end position="320"/>
    </location>
</feature>
<proteinExistence type="predicted"/>
<evidence type="ECO:0000313" key="3">
    <source>
        <dbReference type="EMBL" id="HIH08174.1"/>
    </source>
</evidence>
<reference evidence="4" key="3">
    <citation type="submission" date="2021-05" db="EMBL/GenBank/DDBJ databases">
        <title>Protein family content uncovers lineage relationships and bacterial pathway maintenance mechanisms in DPANN archaea.</title>
        <authorList>
            <person name="Castelle C.J."/>
            <person name="Meheust R."/>
            <person name="Jaffe A.L."/>
            <person name="Seitz K."/>
            <person name="Gong X."/>
            <person name="Baker B.J."/>
            <person name="Banfield J.F."/>
        </authorList>
    </citation>
    <scope>NUCLEOTIDE SEQUENCE</scope>
    <source>
        <strain evidence="4">RIFCSPHIGHO2_01_FULL_GW2011_AR10_43_9</strain>
    </source>
</reference>
<evidence type="ECO:0000259" key="2">
    <source>
        <dbReference type="Pfam" id="PF01970"/>
    </source>
</evidence>
<evidence type="ECO:0000256" key="1">
    <source>
        <dbReference type="SAM" id="Phobius"/>
    </source>
</evidence>
<accession>A0A7J4ITR8</accession>
<keyword evidence="1" id="KW-1133">Transmembrane helix</keyword>
<dbReference type="InterPro" id="IPR002823">
    <property type="entry name" value="DUF112_TM"/>
</dbReference>
<feature type="transmembrane region" description="Helical" evidence="1">
    <location>
        <begin position="42"/>
        <end position="68"/>
    </location>
</feature>
<dbReference type="EMBL" id="DUFG01000013">
    <property type="protein sequence ID" value="HIH08174.1"/>
    <property type="molecule type" value="Genomic_DNA"/>
</dbReference>
<gene>
    <name evidence="3" type="ORF">HA237_02260</name>
    <name evidence="4" type="ORF">J4224_01815</name>
</gene>
<organism evidence="3 5">
    <name type="scientific">Candidatus Iainarchaeum sp</name>
    <dbReference type="NCBI Taxonomy" id="3101447"/>
    <lineage>
        <taxon>Archaea</taxon>
        <taxon>Candidatus Iainarchaeota</taxon>
        <taxon>Candidatus Iainarchaeia</taxon>
        <taxon>Candidatus Iainarchaeales</taxon>
        <taxon>Candidatus Iainarchaeaceae</taxon>
        <taxon>Candidatus Iainarchaeum</taxon>
    </lineage>
</organism>
<feature type="transmembrane region" description="Helical" evidence="1">
    <location>
        <begin position="380"/>
        <end position="396"/>
    </location>
</feature>
<reference evidence="4" key="2">
    <citation type="submission" date="2021-03" db="EMBL/GenBank/DDBJ databases">
        <authorList>
            <person name="Jaffe A."/>
        </authorList>
    </citation>
    <scope>NUCLEOTIDE SEQUENCE</scope>
    <source>
        <strain evidence="4">RIFCSPHIGHO2_01_FULL_GW2011_AR10_43_9</strain>
    </source>
</reference>
<protein>
    <submittedName>
        <fullName evidence="4">Tripartite tricarboxylate transporter permease</fullName>
    </submittedName>
</protein>
<dbReference type="PANTHER" id="PTHR42204:SF1">
    <property type="entry name" value="INTEGRAL MEMBRANE PROTEIN"/>
    <property type="match status" value="1"/>
</dbReference>
<feature type="transmembrane region" description="Helical" evidence="1">
    <location>
        <begin position="340"/>
        <end position="368"/>
    </location>
</feature>
<evidence type="ECO:0000313" key="5">
    <source>
        <dbReference type="Proteomes" id="UP000577419"/>
    </source>
</evidence>
<dbReference type="PANTHER" id="PTHR42204">
    <property type="entry name" value="INTEGRAL MEMBRANE PROTEIN"/>
    <property type="match status" value="1"/>
</dbReference>
<dbReference type="Proteomes" id="UP000577419">
    <property type="component" value="Unassembled WGS sequence"/>
</dbReference>
<feature type="domain" description="DUF112" evidence="2">
    <location>
        <begin position="5"/>
        <end position="381"/>
    </location>
</feature>
<feature type="transmembrane region" description="Helical" evidence="1">
    <location>
        <begin position="124"/>
        <end position="142"/>
    </location>
</feature>
<dbReference type="AlphaFoldDB" id="A0A7J4ITR8"/>
<feature type="transmembrane region" description="Helical" evidence="1">
    <location>
        <begin position="175"/>
        <end position="193"/>
    </location>
</feature>
<reference evidence="5" key="1">
    <citation type="journal article" date="2020" name="bioRxiv">
        <title>A rank-normalized archaeal taxonomy based on genome phylogeny resolves widespread incomplete and uneven classifications.</title>
        <authorList>
            <person name="Rinke C."/>
            <person name="Chuvochina M."/>
            <person name="Mussig A.J."/>
            <person name="Chaumeil P.-A."/>
            <person name="Waite D.W."/>
            <person name="Whitman W.B."/>
            <person name="Parks D.H."/>
            <person name="Hugenholtz P."/>
        </authorList>
    </citation>
    <scope>NUCLEOTIDE SEQUENCE [LARGE SCALE GENOMIC DNA]</scope>
</reference>
<evidence type="ECO:0000313" key="4">
    <source>
        <dbReference type="EMBL" id="MBS3059142.1"/>
    </source>
</evidence>
<dbReference type="Proteomes" id="UP000683213">
    <property type="component" value="Unassembled WGS sequence"/>
</dbReference>
<feature type="transmembrane region" description="Helical" evidence="1">
    <location>
        <begin position="151"/>
        <end position="169"/>
    </location>
</feature>
<sequence>MIEALSWILLGCLLGVFTGLMPGIHVNTIAVLFLAFSESNDLNIALLIVATSVVHSFVDFIPSILIGAPDTDSFLSVLPGHYFFLKGEGLYAIKLTAAGGIFSVLFCILLLPFFWLLIAGLAEFLYSLIPFILVALIALMVLSEKGGKKKWALATILLSGITGIIGLNSGSMQETLFPLVTGFFGSSTLVYSLTKEHSITEQKTGVFKEEKKTIIKGSFFSTVAGAIVSFFPSVGASTAAFLLGEFTKKISRNEFLVVLGGVNTANTIFSFAVLFLIGKARTGAAATVKQLIGLNETSLLLIFAAVLISASFGYIATDIIGKKAIKWILAVNYRNLSKYVLGLLFLLVLFLSGLYGMILFLVSTAIGLLPLSTGIKRTHCMAFLMFPTILLYLGFAA</sequence>
<feature type="transmembrane region" description="Helical" evidence="1">
    <location>
        <begin position="214"/>
        <end position="243"/>
    </location>
</feature>
<keyword evidence="1" id="KW-0812">Transmembrane</keyword>
<feature type="transmembrane region" description="Helical" evidence="1">
    <location>
        <begin position="7"/>
        <end position="36"/>
    </location>
</feature>
<dbReference type="Pfam" id="PF01970">
    <property type="entry name" value="TctA"/>
    <property type="match status" value="1"/>
</dbReference>